<evidence type="ECO:0000313" key="1">
    <source>
        <dbReference type="EMBL" id="ARN20682.1"/>
    </source>
</evidence>
<dbReference type="Proteomes" id="UP000193427">
    <property type="component" value="Chromosome"/>
</dbReference>
<dbReference type="AlphaFoldDB" id="A0A1W6L8X4"/>
<dbReference type="OrthoDB" id="9771118at2"/>
<evidence type="ECO:0000313" key="2">
    <source>
        <dbReference type="Proteomes" id="UP000193427"/>
    </source>
</evidence>
<dbReference type="RefSeq" id="WP_085750961.1">
    <property type="nucleotide sequence ID" value="NZ_BSPR01000007.1"/>
</dbReference>
<proteinExistence type="predicted"/>
<sequence>MSLLPVDELLAPLGDDAPCGPDLEYDPAFLALEEASRGKPEQQFGDTVIAAEEADWRAVFEGARGLAERTRDLRVAVLLARSAARLHGVAGYNDALALIAGLLEQHWDHVYPLLDADDNNDPTMRLNALAPLVDGATGLADFRAASVLGGRSPLTVRQIELAAGKADPRSDESVPSQGAILDGLAQGQANDGELLARLKQPQAELQRIDTVLTDKVGSEGPDLKPLQLLTRWVANAATEAEAAASGGGAAEGTADAEGDDGDSGSATTTRVGTPGSLRNRDDVIKTLDRVCEWIEKNEPTNPAPLLIRRAQRLMTKNFMDIIRDIAPDGFAQIENLAGRIDE</sequence>
<dbReference type="InterPro" id="IPR010657">
    <property type="entry name" value="ImpA_N"/>
</dbReference>
<dbReference type="PANTHER" id="PTHR37951">
    <property type="entry name" value="CYTOPLASMIC PROTEIN-RELATED"/>
    <property type="match status" value="1"/>
</dbReference>
<gene>
    <name evidence="1" type="ORF">A4W93_12680</name>
</gene>
<dbReference type="NCBIfam" id="TIGR03363">
    <property type="entry name" value="VI_chp_8"/>
    <property type="match status" value="1"/>
</dbReference>
<dbReference type="InterPro" id="IPR017740">
    <property type="entry name" value="TssA-like"/>
</dbReference>
<dbReference type="Pfam" id="PF06812">
    <property type="entry name" value="ImpA_N"/>
    <property type="match status" value="1"/>
</dbReference>
<reference evidence="1 2" key="1">
    <citation type="submission" date="2016-04" db="EMBL/GenBank/DDBJ databases">
        <title>Complete genome sequence of natural rubber-degrading, novel Gram-negative bacterium, Rhizobacter gummiphilus strain NS21.</title>
        <authorList>
            <person name="Tabata M."/>
            <person name="Kasai D."/>
            <person name="Fukuda M."/>
        </authorList>
    </citation>
    <scope>NUCLEOTIDE SEQUENCE [LARGE SCALE GENOMIC DNA]</scope>
    <source>
        <strain evidence="1 2">NS21</strain>
    </source>
</reference>
<dbReference type="PANTHER" id="PTHR37951:SF1">
    <property type="entry name" value="TYPE VI SECRETION SYSTEM COMPONENT TSSA1"/>
    <property type="match status" value="1"/>
</dbReference>
<dbReference type="EMBL" id="CP015118">
    <property type="protein sequence ID" value="ARN20682.1"/>
    <property type="molecule type" value="Genomic_DNA"/>
</dbReference>
<name>A0A1W6L8X4_9BURK</name>
<accession>A0A1W6L8X4</accession>
<protein>
    <submittedName>
        <fullName evidence="1">Uncharacterized protein</fullName>
    </submittedName>
</protein>
<dbReference type="KEGG" id="rgu:A4W93_12680"/>
<keyword evidence="2" id="KW-1185">Reference proteome</keyword>
<organism evidence="1 2">
    <name type="scientific">Piscinibacter gummiphilus</name>
    <dbReference type="NCBI Taxonomy" id="946333"/>
    <lineage>
        <taxon>Bacteria</taxon>
        <taxon>Pseudomonadati</taxon>
        <taxon>Pseudomonadota</taxon>
        <taxon>Betaproteobacteria</taxon>
        <taxon>Burkholderiales</taxon>
        <taxon>Sphaerotilaceae</taxon>
        <taxon>Piscinibacter</taxon>
    </lineage>
</organism>
<dbReference type="STRING" id="946333.A4W93_12680"/>